<evidence type="ECO:0000313" key="2">
    <source>
        <dbReference type="Proteomes" id="UP001386437"/>
    </source>
</evidence>
<keyword evidence="2" id="KW-1185">Reference proteome</keyword>
<protein>
    <recommendedName>
        <fullName evidence="3">Papain-like cysteine protease AvrRpt2</fullName>
    </recommendedName>
</protein>
<evidence type="ECO:0000313" key="1">
    <source>
        <dbReference type="EMBL" id="MEI5996296.1"/>
    </source>
</evidence>
<dbReference type="InterPro" id="IPR022118">
    <property type="entry name" value="Peptidase_C70_AvrRpt2"/>
</dbReference>
<reference evidence="1 2" key="1">
    <citation type="journal article" date="2022" name="Arch. Microbiol.">
        <title>Paraburkholderia bengalensis sp. nov. isolated from roots of Oryza sativa, IR64.</title>
        <authorList>
            <person name="Nag P."/>
            <person name="Mondal N."/>
            <person name="Sarkar J."/>
            <person name="Das S."/>
        </authorList>
    </citation>
    <scope>NUCLEOTIDE SEQUENCE [LARGE SCALE GENOMIC DNA]</scope>
    <source>
        <strain evidence="1 2">IR64_4_BI</strain>
    </source>
</reference>
<dbReference type="EMBL" id="JACFYJ010000003">
    <property type="protein sequence ID" value="MEI5996296.1"/>
    <property type="molecule type" value="Genomic_DNA"/>
</dbReference>
<dbReference type="Gene3D" id="3.90.70.10">
    <property type="entry name" value="Cysteine proteinases"/>
    <property type="match status" value="1"/>
</dbReference>
<evidence type="ECO:0008006" key="3">
    <source>
        <dbReference type="Google" id="ProtNLM"/>
    </source>
</evidence>
<name>A0ABU8ILC0_9BURK</name>
<organism evidence="1 2">
    <name type="scientific">Paraburkholderia bengalensis</name>
    <dbReference type="NCBI Taxonomy" id="2747562"/>
    <lineage>
        <taxon>Bacteria</taxon>
        <taxon>Pseudomonadati</taxon>
        <taxon>Pseudomonadota</taxon>
        <taxon>Betaproteobacteria</taxon>
        <taxon>Burkholderiales</taxon>
        <taxon>Burkholderiaceae</taxon>
        <taxon>Paraburkholderia</taxon>
    </lineage>
</organism>
<gene>
    <name evidence="1" type="ORF">H3V53_03460</name>
</gene>
<dbReference type="RefSeq" id="WP_336596732.1">
    <property type="nucleotide sequence ID" value="NZ_JACFYJ010000003.1"/>
</dbReference>
<dbReference type="Pfam" id="PF12385">
    <property type="entry name" value="Peptidase_C70"/>
    <property type="match status" value="1"/>
</dbReference>
<comment type="caution">
    <text evidence="1">The sequence shown here is derived from an EMBL/GenBank/DDBJ whole genome shotgun (WGS) entry which is preliminary data.</text>
</comment>
<accession>A0ABU8ILC0</accession>
<sequence>MLPQIPQIDLPFQPPSSRPFRKLKISVDPQIQSEWCWAAVAAAINTSFGGPGSLTQCAIASQVTGGECCDNGDSSVCNQPQDLKVVLTFLGFNVECTGAVSVEKLSDQVDKERAIPVRVRWSDGGAHFLLVTGVEDVPNPSTIKDILVSDPIYGSGVCAFEDLQTNFLKNGGVWSNTYLTGN</sequence>
<proteinExistence type="predicted"/>
<dbReference type="Proteomes" id="UP001386437">
    <property type="component" value="Unassembled WGS sequence"/>
</dbReference>